<gene>
    <name evidence="1" type="ORF">AYBTSS11_LOCUS1930</name>
</gene>
<dbReference type="InterPro" id="IPR045050">
    <property type="entry name" value="Synaptotagmin_plant"/>
</dbReference>
<protein>
    <submittedName>
        <fullName evidence="1">Uncharacterized protein</fullName>
    </submittedName>
</protein>
<proteinExistence type="predicted"/>
<name>A0AA86RVN3_9FABA</name>
<evidence type="ECO:0000313" key="2">
    <source>
        <dbReference type="Proteomes" id="UP001189624"/>
    </source>
</evidence>
<keyword evidence="2" id="KW-1185">Reference proteome</keyword>
<accession>A0AA86RVN3</accession>
<sequence length="146" mass="16574">MILGIGIGIVLIVAFARHENVRSKHRSDLAKTIAEFARMTMEDSRKLLPSKFYPSWVVFTKRQKLNWLNSQLRRIWSHVDEAASELIRTIVEPILEQYRPIILSSLTFSKLTLGTAIRGDLSALPGISDAIEETIKDAIEDSITWP</sequence>
<evidence type="ECO:0000313" key="1">
    <source>
        <dbReference type="EMBL" id="CAJ1851776.1"/>
    </source>
</evidence>
<dbReference type="GO" id="GO:0005783">
    <property type="term" value="C:endoplasmic reticulum"/>
    <property type="evidence" value="ECO:0007669"/>
    <property type="project" value="TreeGrafter"/>
</dbReference>
<reference evidence="1" key="1">
    <citation type="submission" date="2023-10" db="EMBL/GenBank/DDBJ databases">
        <authorList>
            <person name="Domelevo Entfellner J.-B."/>
        </authorList>
    </citation>
    <scope>NUCLEOTIDE SEQUENCE</scope>
</reference>
<dbReference type="GO" id="GO:0008289">
    <property type="term" value="F:lipid binding"/>
    <property type="evidence" value="ECO:0007669"/>
    <property type="project" value="InterPro"/>
</dbReference>
<organism evidence="1 2">
    <name type="scientific">Sphenostylis stenocarpa</name>
    <dbReference type="NCBI Taxonomy" id="92480"/>
    <lineage>
        <taxon>Eukaryota</taxon>
        <taxon>Viridiplantae</taxon>
        <taxon>Streptophyta</taxon>
        <taxon>Embryophyta</taxon>
        <taxon>Tracheophyta</taxon>
        <taxon>Spermatophyta</taxon>
        <taxon>Magnoliopsida</taxon>
        <taxon>eudicotyledons</taxon>
        <taxon>Gunneridae</taxon>
        <taxon>Pentapetalae</taxon>
        <taxon>rosids</taxon>
        <taxon>fabids</taxon>
        <taxon>Fabales</taxon>
        <taxon>Fabaceae</taxon>
        <taxon>Papilionoideae</taxon>
        <taxon>50 kb inversion clade</taxon>
        <taxon>NPAAA clade</taxon>
        <taxon>indigoferoid/millettioid clade</taxon>
        <taxon>Phaseoleae</taxon>
        <taxon>Sphenostylis</taxon>
    </lineage>
</organism>
<dbReference type="EMBL" id="OY731398">
    <property type="protein sequence ID" value="CAJ1851776.1"/>
    <property type="molecule type" value="Genomic_DNA"/>
</dbReference>
<dbReference type="Proteomes" id="UP001189624">
    <property type="component" value="Chromosome 1"/>
</dbReference>
<dbReference type="PANTHER" id="PTHR10774:SF178">
    <property type="entry name" value="SYNAPTOTAGMIN-4"/>
    <property type="match status" value="1"/>
</dbReference>
<dbReference type="PANTHER" id="PTHR10774">
    <property type="entry name" value="EXTENDED SYNAPTOTAGMIN-RELATED"/>
    <property type="match status" value="1"/>
</dbReference>
<feature type="non-terminal residue" evidence="1">
    <location>
        <position position="146"/>
    </location>
</feature>
<dbReference type="AlphaFoldDB" id="A0AA86RVN3"/>
<dbReference type="Gramene" id="rna-AYBTSS11_LOCUS1930">
    <property type="protein sequence ID" value="CAJ1851776.1"/>
    <property type="gene ID" value="gene-AYBTSS11_LOCUS1930"/>
</dbReference>